<dbReference type="Proteomes" id="UP000003160">
    <property type="component" value="Unassembled WGS sequence"/>
</dbReference>
<organism evidence="1 2">
    <name type="scientific">Hallella bergensis DSM 17361</name>
    <dbReference type="NCBI Taxonomy" id="585502"/>
    <lineage>
        <taxon>Bacteria</taxon>
        <taxon>Pseudomonadati</taxon>
        <taxon>Bacteroidota</taxon>
        <taxon>Bacteroidia</taxon>
        <taxon>Bacteroidales</taxon>
        <taxon>Prevotellaceae</taxon>
        <taxon>Hallella</taxon>
    </lineage>
</organism>
<dbReference type="OrthoDB" id="5464618at2"/>
<proteinExistence type="predicted"/>
<evidence type="ECO:0000313" key="1">
    <source>
        <dbReference type="EMBL" id="EFA43129.1"/>
    </source>
</evidence>
<accession>D1PZU7</accession>
<gene>
    <name evidence="1" type="ORF">HMPREF0645_2482</name>
</gene>
<evidence type="ECO:0000313" key="2">
    <source>
        <dbReference type="Proteomes" id="UP000003160"/>
    </source>
</evidence>
<dbReference type="eggNOG" id="COG4122">
    <property type="taxonomic scope" value="Bacteria"/>
</dbReference>
<dbReference type="EMBL" id="ACKS01000091">
    <property type="protein sequence ID" value="EFA43129.1"/>
    <property type="molecule type" value="Genomic_DNA"/>
</dbReference>
<name>D1PZU7_9BACT</name>
<reference evidence="1 2" key="1">
    <citation type="submission" date="2009-10" db="EMBL/GenBank/DDBJ databases">
        <authorList>
            <person name="Qin X."/>
            <person name="Bachman B."/>
            <person name="Battles P."/>
            <person name="Bell A."/>
            <person name="Bess C."/>
            <person name="Bickham C."/>
            <person name="Chaboub L."/>
            <person name="Chen D."/>
            <person name="Coyle M."/>
            <person name="Deiros D.R."/>
            <person name="Dinh H."/>
            <person name="Forbes L."/>
            <person name="Fowler G."/>
            <person name="Francisco L."/>
            <person name="Fu Q."/>
            <person name="Gubbala S."/>
            <person name="Hale W."/>
            <person name="Han Y."/>
            <person name="Hemphill L."/>
            <person name="Highlander S.K."/>
            <person name="Hirani K."/>
            <person name="Hogues M."/>
            <person name="Jackson L."/>
            <person name="Jakkamsetti A."/>
            <person name="Javaid M."/>
            <person name="Jiang H."/>
            <person name="Korchina V."/>
            <person name="Kovar C."/>
            <person name="Lara F."/>
            <person name="Lee S."/>
            <person name="Mata R."/>
            <person name="Mathew T."/>
            <person name="Moen C."/>
            <person name="Morales K."/>
            <person name="Munidasa M."/>
            <person name="Nazareth L."/>
            <person name="Ngo R."/>
            <person name="Nguyen L."/>
            <person name="Okwuonu G."/>
            <person name="Ongeri F."/>
            <person name="Patil S."/>
            <person name="Petrosino J."/>
            <person name="Pham C."/>
            <person name="Pham P."/>
            <person name="Pu L.-L."/>
            <person name="Puazo M."/>
            <person name="Raj R."/>
            <person name="Reid J."/>
            <person name="Rouhana J."/>
            <person name="Saada N."/>
            <person name="Shang Y."/>
            <person name="Simmons D."/>
            <person name="Thornton R."/>
            <person name="Warren J."/>
            <person name="Weissenberger G."/>
            <person name="Zhang J."/>
            <person name="Zhang L."/>
            <person name="Zhou C."/>
            <person name="Zhu D."/>
            <person name="Muzny D."/>
            <person name="Worley K."/>
            <person name="Gibbs R."/>
        </authorList>
    </citation>
    <scope>NUCLEOTIDE SEQUENCE [LARGE SCALE GENOMIC DNA]</scope>
    <source>
        <strain evidence="1 2">DSM 17361</strain>
    </source>
</reference>
<keyword evidence="2" id="KW-1185">Reference proteome</keyword>
<dbReference type="AlphaFoldDB" id="D1PZU7"/>
<protein>
    <submittedName>
        <fullName evidence="1">Uncharacterized protein</fullName>
    </submittedName>
</protein>
<comment type="caution">
    <text evidence="1">The sequence shown here is derived from an EMBL/GenBank/DDBJ whole genome shotgun (WGS) entry which is preliminary data.</text>
</comment>
<sequence>MLSVNFEGMKCTWLTRTRPIDRFMPLHRIRMWLKGFGHGRGFGIQSPWAYHFVRYVIKEKWPYYAYARLGQEYPDYDLDDRRLAELYFRIANYSQPYRWGFCLDQFDIQADYVQAGCLKTSIVDCVDGYDMDQIAECDILVMTLEGNWKKIYSQFARHASSQSILIVEDIHVSRSAYKAWKMMQSNEYSGVSFDLYRCGLVFFDKQMYKQHYVLNF</sequence>
<dbReference type="HOGENOM" id="CLU_083598_1_0_10"/>